<dbReference type="PANTHER" id="PTHR38682">
    <property type="entry name" value="V-TYPE ATP SYNTHASE SUBUNIT C"/>
    <property type="match status" value="1"/>
</dbReference>
<dbReference type="RefSeq" id="WP_013739383.1">
    <property type="nucleotide sequence ID" value="NC_015436.1"/>
</dbReference>
<dbReference type="InterPro" id="IPR002843">
    <property type="entry name" value="ATPase_V0-cplx_csu/dsu"/>
</dbReference>
<dbReference type="EMBL" id="CP002659">
    <property type="protein sequence ID" value="AEC01987.1"/>
    <property type="molecule type" value="Genomic_DNA"/>
</dbReference>
<gene>
    <name evidence="3" type="ordered locus">Spico_0762</name>
</gene>
<dbReference type="GO" id="GO:0046961">
    <property type="term" value="F:proton-transporting ATPase activity, rotational mechanism"/>
    <property type="evidence" value="ECO:0007669"/>
    <property type="project" value="InterPro"/>
</dbReference>
<dbReference type="AlphaFoldDB" id="F4GH88"/>
<dbReference type="InterPro" id="IPR050873">
    <property type="entry name" value="V-ATPase_V0D/AC39_subunit"/>
</dbReference>
<dbReference type="Pfam" id="PF01992">
    <property type="entry name" value="vATP-synt_AC39"/>
    <property type="match status" value="1"/>
</dbReference>
<proteinExistence type="predicted"/>
<keyword evidence="4" id="KW-1185">Reference proteome</keyword>
<dbReference type="KEGG" id="scc:Spico_0762"/>
<keyword evidence="1" id="KW-0813">Transport</keyword>
<keyword evidence="2" id="KW-0406">Ion transport</keyword>
<name>F4GH88_PARC1</name>
<dbReference type="OrthoDB" id="368979at2"/>
<sequence>MKSVVARYGYINARLRAKIGAFKENSLLPGMLRAETLVEAIQTLKNSRYADLVRIYDQTGDIQQVELGMLKDAIMDYHMVIDALDGVPQEIVRHLMGKLELENLKSVLRLWYSNIIRHHSIASRGVYVFTDTIRYPVKWSDIINAVNWEDVLYALHDTPYRDVLAAFDEHEIEQKGLFPVETALDKDWYEELIPLIHRLTGLDRTTAHDIYTMEIDFFNILALIRYGWYYSLPSAELEHGLIPYGHVASSPRTRQYLDMPVGDRNPEVLLNDRFPELAKATGMVTELTSPLHEDGDVGDTGGRKSRAIAAQTLRIERNLLELRRKKFTHILSDYPFTLGVVMAYFFLHKREVTAIRAVLNGKFYGWSEAQMREVLV</sequence>
<dbReference type="eggNOG" id="COG1527">
    <property type="taxonomic scope" value="Bacteria"/>
</dbReference>
<dbReference type="PANTHER" id="PTHR38682:SF1">
    <property type="entry name" value="V-TYPE ATP SYNTHASE SUBUNIT C"/>
    <property type="match status" value="1"/>
</dbReference>
<dbReference type="Proteomes" id="UP000007939">
    <property type="component" value="Chromosome"/>
</dbReference>
<dbReference type="Gene3D" id="1.10.132.50">
    <property type="entry name" value="ATP synthase (C/AC39) subunit, domain 3"/>
    <property type="match status" value="3"/>
</dbReference>
<evidence type="ECO:0000256" key="1">
    <source>
        <dbReference type="ARBA" id="ARBA00022448"/>
    </source>
</evidence>
<evidence type="ECO:0000256" key="2">
    <source>
        <dbReference type="ARBA" id="ARBA00023065"/>
    </source>
</evidence>
<reference evidence="3 4" key="2">
    <citation type="journal article" date="2012" name="Stand. Genomic Sci.">
        <title>Complete genome sequence of the termite hindgut bacterium Spirochaeta coccoides type strain (SPN1(T)), reclassification in the genus Sphaerochaeta as Sphaerochaeta coccoides comb. nov. and emendations of the family Spirochaetaceae and the genus Sphaerochaeta.</title>
        <authorList>
            <person name="Abt B."/>
            <person name="Han C."/>
            <person name="Scheuner C."/>
            <person name="Lu M."/>
            <person name="Lapidus A."/>
            <person name="Nolan M."/>
            <person name="Lucas S."/>
            <person name="Hammon N."/>
            <person name="Deshpande S."/>
            <person name="Cheng J.F."/>
            <person name="Tapia R."/>
            <person name="Goodwin L.A."/>
            <person name="Pitluck S."/>
            <person name="Liolios K."/>
            <person name="Pagani I."/>
            <person name="Ivanova N."/>
            <person name="Mavromatis K."/>
            <person name="Mikhailova N."/>
            <person name="Huntemann M."/>
            <person name="Pati A."/>
            <person name="Chen A."/>
            <person name="Palaniappan K."/>
            <person name="Land M."/>
            <person name="Hauser L."/>
            <person name="Brambilla E.M."/>
            <person name="Rohde M."/>
            <person name="Spring S."/>
            <person name="Gronow S."/>
            <person name="Goker M."/>
            <person name="Woyke T."/>
            <person name="Bristow J."/>
            <person name="Eisen J.A."/>
            <person name="Markowitz V."/>
            <person name="Hugenholtz P."/>
            <person name="Kyrpides N.C."/>
            <person name="Klenk H.P."/>
            <person name="Detter J.C."/>
        </authorList>
    </citation>
    <scope>NUCLEOTIDE SEQUENCE [LARGE SCALE GENOMIC DNA]</scope>
    <source>
        <strain evidence="4">ATCC BAA-1237 / DSM 17374 / SPN1</strain>
    </source>
</reference>
<dbReference type="InterPro" id="IPR044911">
    <property type="entry name" value="V-type_ATPase_csu/dsu_dom_3"/>
</dbReference>
<evidence type="ECO:0000313" key="3">
    <source>
        <dbReference type="EMBL" id="AEC01987.1"/>
    </source>
</evidence>
<dbReference type="STRING" id="760011.Spico_0762"/>
<dbReference type="InterPro" id="IPR036079">
    <property type="entry name" value="ATPase_csu/dsu_sf"/>
</dbReference>
<dbReference type="HOGENOM" id="CLU_760542_0_0_12"/>
<organism evidence="3 4">
    <name type="scientific">Parasphaerochaeta coccoides (strain ATCC BAA-1237 / DSM 17374 / SPN1)</name>
    <name type="common">Sphaerochaeta coccoides</name>
    <dbReference type="NCBI Taxonomy" id="760011"/>
    <lineage>
        <taxon>Bacteria</taxon>
        <taxon>Pseudomonadati</taxon>
        <taxon>Spirochaetota</taxon>
        <taxon>Spirochaetia</taxon>
        <taxon>Spirochaetales</taxon>
        <taxon>Sphaerochaetaceae</taxon>
        <taxon>Parasphaerochaeta</taxon>
    </lineage>
</organism>
<dbReference type="SUPFAM" id="SSF103486">
    <property type="entry name" value="V-type ATP synthase subunit C"/>
    <property type="match status" value="1"/>
</dbReference>
<protein>
    <submittedName>
        <fullName evidence="3">H+transporting two-sector ATPase C (AC39) subunit</fullName>
    </submittedName>
</protein>
<accession>F4GH88</accession>
<reference evidence="4" key="1">
    <citation type="submission" date="2011-04" db="EMBL/GenBank/DDBJ databases">
        <title>The complete genome of Spirochaeta coccoides DSM 17374.</title>
        <authorList>
            <person name="Lucas S."/>
            <person name="Copeland A."/>
            <person name="Lapidus A."/>
            <person name="Bruce D."/>
            <person name="Goodwin L."/>
            <person name="Pitluck S."/>
            <person name="Peters L."/>
            <person name="Kyrpides N."/>
            <person name="Mavromatis K."/>
            <person name="Pagani I."/>
            <person name="Ivanova N."/>
            <person name="Ovchinnikova G."/>
            <person name="Lu M."/>
            <person name="Detter J.C."/>
            <person name="Tapia R."/>
            <person name="Han C."/>
            <person name="Land M."/>
            <person name="Hauser L."/>
            <person name="Markowitz V."/>
            <person name="Cheng J.-F."/>
            <person name="Hugenholtz P."/>
            <person name="Woyke T."/>
            <person name="Wu D."/>
            <person name="Spring S."/>
            <person name="Schroeder M."/>
            <person name="Brambilla E."/>
            <person name="Klenk H.-P."/>
            <person name="Eisen J.A."/>
        </authorList>
    </citation>
    <scope>NUCLEOTIDE SEQUENCE [LARGE SCALE GENOMIC DNA]</scope>
    <source>
        <strain evidence="4">ATCC BAA-1237 / DSM 17374 / SPN1</strain>
    </source>
</reference>
<evidence type="ECO:0000313" key="4">
    <source>
        <dbReference type="Proteomes" id="UP000007939"/>
    </source>
</evidence>